<evidence type="ECO:0000313" key="2">
    <source>
        <dbReference type="EMBL" id="EMS78443.1"/>
    </source>
</evidence>
<dbReference type="SMART" id="SM00530">
    <property type="entry name" value="HTH_XRE"/>
    <property type="match status" value="1"/>
</dbReference>
<sequence length="269" mass="30826">MQFLKISNEKNPSIGEVLRFWRKLKRISQMDLALDVGVSTKHLSFVETGRSKPSHNLVLKIAQALKLPLRHRNSFLKAAGYAAMFSEEPFNGQKLEIVRHALKRMLEKHEPYPAFVINSAYKILMANSGYVKMIEFLAGKQVLTKYDNIYHLTFAEDGLRPYIKDWPGIKQFMLNRLLDEAVSTQNAELSTLYEEIKELDKDSSLMDFQVDDNLPILSLTFEKDAMQASFFTTITTLGSPIDLTTQELRIESLFPVDKNTTELFPLEIS</sequence>
<proteinExistence type="predicted"/>
<keyword evidence="4" id="KW-1185">Reference proteome</keyword>
<evidence type="ECO:0000313" key="4">
    <source>
        <dbReference type="Proteomes" id="UP000014216"/>
    </source>
</evidence>
<dbReference type="SUPFAM" id="SSF47413">
    <property type="entry name" value="lambda repressor-like DNA-binding domains"/>
    <property type="match status" value="1"/>
</dbReference>
<dbReference type="Gene3D" id="1.10.260.40">
    <property type="entry name" value="lambda repressor-like DNA-binding domains"/>
    <property type="match status" value="1"/>
</dbReference>
<name>S0G6K9_9BACT</name>
<dbReference type="OrthoDB" id="9785973at2"/>
<dbReference type="AlphaFoldDB" id="S0G6K9"/>
<dbReference type="GO" id="GO:0003677">
    <property type="term" value="F:DNA binding"/>
    <property type="evidence" value="ECO:0007669"/>
    <property type="project" value="UniProtKB-KW"/>
</dbReference>
<dbReference type="PROSITE" id="PS50943">
    <property type="entry name" value="HTH_CROC1"/>
    <property type="match status" value="1"/>
</dbReference>
<comment type="caution">
    <text evidence="3">The sequence shown here is derived from an EMBL/GenBank/DDBJ whole genome shotgun (WGS) entry which is preliminary data.</text>
</comment>
<dbReference type="InterPro" id="IPR041413">
    <property type="entry name" value="MLTR_LBD"/>
</dbReference>
<dbReference type="InterPro" id="IPR001387">
    <property type="entry name" value="Cro/C1-type_HTH"/>
</dbReference>
<dbReference type="EMBL" id="APJX01000008">
    <property type="protein sequence ID" value="EMS78443.1"/>
    <property type="molecule type" value="Genomic_DNA"/>
</dbReference>
<evidence type="ECO:0000313" key="3">
    <source>
        <dbReference type="EMBL" id="EMS80131.1"/>
    </source>
</evidence>
<reference evidence="3 4" key="1">
    <citation type="journal article" date="2013" name="Genome Announc.">
        <title>Draft Genome Sequence of Desulfotignum phosphitoxidans DSM 13687 Strain FiPS-3.</title>
        <authorList>
            <person name="Poehlein A."/>
            <person name="Daniel R."/>
            <person name="Simeonova D.D."/>
        </authorList>
    </citation>
    <scope>NUCLEOTIDE SEQUENCE [LARGE SCALE GENOMIC DNA]</scope>
    <source>
        <strain evidence="3 4">DSM 13687</strain>
    </source>
</reference>
<evidence type="ECO:0000259" key="1">
    <source>
        <dbReference type="PROSITE" id="PS50943"/>
    </source>
</evidence>
<dbReference type="PANTHER" id="PTHR35010:SF4">
    <property type="entry name" value="BLL5781 PROTEIN"/>
    <property type="match status" value="1"/>
</dbReference>
<protein>
    <submittedName>
        <fullName evidence="3">Putative DNA-binding protein, Xre family</fullName>
    </submittedName>
    <submittedName>
        <fullName evidence="2">Xre family DNA-binding protein</fullName>
    </submittedName>
</protein>
<dbReference type="Pfam" id="PF01381">
    <property type="entry name" value="HTH_3"/>
    <property type="match status" value="1"/>
</dbReference>
<dbReference type="PANTHER" id="PTHR35010">
    <property type="entry name" value="BLL4672 PROTEIN-RELATED"/>
    <property type="match status" value="1"/>
</dbReference>
<accession>S0G6K9</accession>
<dbReference type="Proteomes" id="UP000014216">
    <property type="component" value="Unassembled WGS sequence"/>
</dbReference>
<gene>
    <name evidence="3" type="ORF">Dpo_3c02750</name>
    <name evidence="2" type="ORF">Dpo_8c01100</name>
</gene>
<organism evidence="3 4">
    <name type="scientific">Desulfotignum phosphitoxidans DSM 13687</name>
    <dbReference type="NCBI Taxonomy" id="1286635"/>
    <lineage>
        <taxon>Bacteria</taxon>
        <taxon>Pseudomonadati</taxon>
        <taxon>Thermodesulfobacteriota</taxon>
        <taxon>Desulfobacteria</taxon>
        <taxon>Desulfobacterales</taxon>
        <taxon>Desulfobacteraceae</taxon>
        <taxon>Desulfotignum</taxon>
    </lineage>
</organism>
<dbReference type="Pfam" id="PF17765">
    <property type="entry name" value="MLTR_LBD"/>
    <property type="match status" value="1"/>
</dbReference>
<feature type="domain" description="HTH cro/C1-type" evidence="1">
    <location>
        <begin position="18"/>
        <end position="72"/>
    </location>
</feature>
<dbReference type="RefSeq" id="WP_006965471.1">
    <property type="nucleotide sequence ID" value="NZ_APJX01000003.1"/>
</dbReference>
<dbReference type="CDD" id="cd00093">
    <property type="entry name" value="HTH_XRE"/>
    <property type="match status" value="1"/>
</dbReference>
<dbReference type="InterPro" id="IPR010982">
    <property type="entry name" value="Lambda_DNA-bd_dom_sf"/>
</dbReference>
<dbReference type="EMBL" id="APJX01000003">
    <property type="protein sequence ID" value="EMS80131.1"/>
    <property type="molecule type" value="Genomic_DNA"/>
</dbReference>
<keyword evidence="3" id="KW-0238">DNA-binding</keyword>
<dbReference type="Gene3D" id="3.30.450.180">
    <property type="match status" value="1"/>
</dbReference>